<evidence type="ECO:0000313" key="7">
    <source>
        <dbReference type="Proteomes" id="UP000828390"/>
    </source>
</evidence>
<evidence type="ECO:0000256" key="3">
    <source>
        <dbReference type="ARBA" id="ARBA00023163"/>
    </source>
</evidence>
<keyword evidence="3" id="KW-0804">Transcription</keyword>
<protein>
    <recommendedName>
        <fullName evidence="5">RRM domain-containing protein</fullName>
    </recommendedName>
</protein>
<dbReference type="InterPro" id="IPR000504">
    <property type="entry name" value="RRM_dom"/>
</dbReference>
<evidence type="ECO:0000256" key="1">
    <source>
        <dbReference type="ARBA" id="ARBA00004123"/>
    </source>
</evidence>
<reference evidence="6" key="2">
    <citation type="submission" date="2020-11" db="EMBL/GenBank/DDBJ databases">
        <authorList>
            <person name="McCartney M.A."/>
            <person name="Auch B."/>
            <person name="Kono T."/>
            <person name="Mallez S."/>
            <person name="Becker A."/>
            <person name="Gohl D.M."/>
            <person name="Silverstein K.A.T."/>
            <person name="Koren S."/>
            <person name="Bechman K.B."/>
            <person name="Herman A."/>
            <person name="Abrahante J.E."/>
            <person name="Garbe J."/>
        </authorList>
    </citation>
    <scope>NUCLEOTIDE SEQUENCE</scope>
    <source>
        <strain evidence="6">Duluth1</strain>
        <tissue evidence="6">Whole animal</tissue>
    </source>
</reference>
<dbReference type="Proteomes" id="UP000828390">
    <property type="component" value="Unassembled WGS sequence"/>
</dbReference>
<dbReference type="AlphaFoldDB" id="A0A9D4RTC9"/>
<keyword evidence="7" id="KW-1185">Reference proteome</keyword>
<dbReference type="PANTHER" id="PTHR23043:SF17">
    <property type="entry name" value="PROTEIN SIMILAR"/>
    <property type="match status" value="1"/>
</dbReference>
<dbReference type="GO" id="GO:0000981">
    <property type="term" value="F:DNA-binding transcription factor activity, RNA polymerase II-specific"/>
    <property type="evidence" value="ECO:0007669"/>
    <property type="project" value="TreeGrafter"/>
</dbReference>
<reference evidence="6" key="1">
    <citation type="journal article" date="2019" name="bioRxiv">
        <title>The Genome of the Zebra Mussel, Dreissena polymorpha: A Resource for Invasive Species Research.</title>
        <authorList>
            <person name="McCartney M.A."/>
            <person name="Auch B."/>
            <person name="Kono T."/>
            <person name="Mallez S."/>
            <person name="Zhang Y."/>
            <person name="Obille A."/>
            <person name="Becker A."/>
            <person name="Abrahante J.E."/>
            <person name="Garbe J."/>
            <person name="Badalamenti J.P."/>
            <person name="Herman A."/>
            <person name="Mangelson H."/>
            <person name="Liachko I."/>
            <person name="Sullivan S."/>
            <person name="Sone E.D."/>
            <person name="Koren S."/>
            <person name="Silverstein K.A.T."/>
            <person name="Beckman K.B."/>
            <person name="Gohl D.M."/>
        </authorList>
    </citation>
    <scope>NUCLEOTIDE SEQUENCE</scope>
    <source>
        <strain evidence="6">Duluth1</strain>
        <tissue evidence="6">Whole animal</tissue>
    </source>
</reference>
<dbReference type="EMBL" id="JAIWYP010000001">
    <property type="protein sequence ID" value="KAH3878008.1"/>
    <property type="molecule type" value="Genomic_DNA"/>
</dbReference>
<gene>
    <name evidence="6" type="ORF">DPMN_001888</name>
</gene>
<name>A0A9D4RTC9_DREPO</name>
<comment type="caution">
    <text evidence="6">The sequence shown here is derived from an EMBL/GenBank/DDBJ whole genome shotgun (WGS) entry which is preliminary data.</text>
</comment>
<sequence>MRGLPGKATHKDIRNFFSPICICGVDYNRREKSGRAIVTFSSKEEAAEALNNNLKIMEEGVYCFEHVGRSVCRYIDHDSQMTPIDFEVTRSKLKVTVLDDELELKLDSLYPKALGFLIIFGLQQIELIGQSIYNYAHACDHEEIQEVLSPRCREEAMPMTVFIRLKCTLTPKGSNVNLKSATFKLQ</sequence>
<organism evidence="6 7">
    <name type="scientific">Dreissena polymorpha</name>
    <name type="common">Zebra mussel</name>
    <name type="synonym">Mytilus polymorpha</name>
    <dbReference type="NCBI Taxonomy" id="45954"/>
    <lineage>
        <taxon>Eukaryota</taxon>
        <taxon>Metazoa</taxon>
        <taxon>Spiralia</taxon>
        <taxon>Lophotrochozoa</taxon>
        <taxon>Mollusca</taxon>
        <taxon>Bivalvia</taxon>
        <taxon>Autobranchia</taxon>
        <taxon>Heteroconchia</taxon>
        <taxon>Euheterodonta</taxon>
        <taxon>Imparidentia</taxon>
        <taxon>Neoheterodontei</taxon>
        <taxon>Myida</taxon>
        <taxon>Dreissenoidea</taxon>
        <taxon>Dreissenidae</taxon>
        <taxon>Dreissena</taxon>
    </lineage>
</organism>
<comment type="subcellular location">
    <subcellularLocation>
        <location evidence="1">Nucleus</location>
    </subcellularLocation>
</comment>
<dbReference type="CDD" id="cd00130">
    <property type="entry name" value="PAS"/>
    <property type="match status" value="1"/>
</dbReference>
<dbReference type="GO" id="GO:0000977">
    <property type="term" value="F:RNA polymerase II transcription regulatory region sequence-specific DNA binding"/>
    <property type="evidence" value="ECO:0007669"/>
    <property type="project" value="TreeGrafter"/>
</dbReference>
<dbReference type="Gene3D" id="3.30.70.330">
    <property type="match status" value="1"/>
</dbReference>
<feature type="domain" description="RRM" evidence="5">
    <location>
        <begin position="2"/>
        <end position="55"/>
    </location>
</feature>
<dbReference type="PANTHER" id="PTHR23043">
    <property type="entry name" value="HYPOXIA-INDUCIBLE FACTOR 1 ALPHA"/>
    <property type="match status" value="1"/>
</dbReference>
<proteinExistence type="predicted"/>
<dbReference type="GO" id="GO:0071456">
    <property type="term" value="P:cellular response to hypoxia"/>
    <property type="evidence" value="ECO:0007669"/>
    <property type="project" value="TreeGrafter"/>
</dbReference>
<dbReference type="GO" id="GO:0005634">
    <property type="term" value="C:nucleus"/>
    <property type="evidence" value="ECO:0007669"/>
    <property type="project" value="UniProtKB-SubCell"/>
</dbReference>
<dbReference type="Gene3D" id="3.30.450.20">
    <property type="entry name" value="PAS domain"/>
    <property type="match status" value="1"/>
</dbReference>
<evidence type="ECO:0000259" key="5">
    <source>
        <dbReference type="Pfam" id="PF00076"/>
    </source>
</evidence>
<dbReference type="InterPro" id="IPR035965">
    <property type="entry name" value="PAS-like_dom_sf"/>
</dbReference>
<dbReference type="SUPFAM" id="SSF54928">
    <property type="entry name" value="RNA-binding domain, RBD"/>
    <property type="match status" value="1"/>
</dbReference>
<keyword evidence="4" id="KW-0539">Nucleus</keyword>
<dbReference type="InterPro" id="IPR000014">
    <property type="entry name" value="PAS"/>
</dbReference>
<evidence type="ECO:0000256" key="4">
    <source>
        <dbReference type="ARBA" id="ARBA00023242"/>
    </source>
</evidence>
<evidence type="ECO:0000313" key="6">
    <source>
        <dbReference type="EMBL" id="KAH3878008.1"/>
    </source>
</evidence>
<dbReference type="InterPro" id="IPR012677">
    <property type="entry name" value="Nucleotide-bd_a/b_plait_sf"/>
</dbReference>
<dbReference type="GO" id="GO:0003723">
    <property type="term" value="F:RNA binding"/>
    <property type="evidence" value="ECO:0007669"/>
    <property type="project" value="InterPro"/>
</dbReference>
<keyword evidence="2" id="KW-0805">Transcription regulation</keyword>
<dbReference type="Pfam" id="PF00076">
    <property type="entry name" value="RRM_1"/>
    <property type="match status" value="1"/>
</dbReference>
<dbReference type="SUPFAM" id="SSF55785">
    <property type="entry name" value="PYP-like sensor domain (PAS domain)"/>
    <property type="match status" value="1"/>
</dbReference>
<dbReference type="InterPro" id="IPR035979">
    <property type="entry name" value="RBD_domain_sf"/>
</dbReference>
<evidence type="ECO:0000256" key="2">
    <source>
        <dbReference type="ARBA" id="ARBA00023015"/>
    </source>
</evidence>
<accession>A0A9D4RTC9</accession>